<proteinExistence type="predicted"/>
<evidence type="ECO:0000313" key="1">
    <source>
        <dbReference type="EMBL" id="JAC62533.1"/>
    </source>
</evidence>
<protein>
    <submittedName>
        <fullName evidence="2">Magnesium-dependent phosphatase 1</fullName>
    </submittedName>
</protein>
<dbReference type="EMBL" id="GBEZ01001549">
    <property type="protein sequence ID" value="JAC83433.1"/>
    <property type="molecule type" value="Transcribed_RNA"/>
</dbReference>
<dbReference type="InterPro" id="IPR023214">
    <property type="entry name" value="HAD_sf"/>
</dbReference>
<dbReference type="InterPro" id="IPR010036">
    <property type="entry name" value="MDP_1_eu_arc"/>
</dbReference>
<dbReference type="InterPro" id="IPR036412">
    <property type="entry name" value="HAD-like_sf"/>
</dbReference>
<organism evidence="2">
    <name type="scientific">Tetraselmis sp. GSL018</name>
    <dbReference type="NCBI Taxonomy" id="582737"/>
    <lineage>
        <taxon>Eukaryota</taxon>
        <taxon>Viridiplantae</taxon>
        <taxon>Chlorophyta</taxon>
        <taxon>core chlorophytes</taxon>
        <taxon>Chlorodendrophyceae</taxon>
        <taxon>Chlorodendrales</taxon>
        <taxon>Chlorodendraceae</taxon>
        <taxon>Tetraselmis</taxon>
    </lineage>
</organism>
<dbReference type="Gene3D" id="3.40.50.1000">
    <property type="entry name" value="HAD superfamily/HAD-like"/>
    <property type="match status" value="1"/>
</dbReference>
<dbReference type="Pfam" id="PF12689">
    <property type="entry name" value="Acid_PPase"/>
    <property type="match status" value="1"/>
</dbReference>
<sequence length="158" mass="18254">MLSGAPFKRCSRTGRVRDRAGEEVKLIGATRKILQRIASDQDWQDVQIAYVSRTEHPAWAKSCLKMFYLNEDATLDSLGKHKHIYPGSKATHFRRIQQETGLDYAEMIFFDNEKWNCRDVEPLGVTCVYTPSGLTEEVWDEGLKQFAERASRQQPSRR</sequence>
<name>A0A061SGL5_9CHLO</name>
<reference evidence="2" key="1">
    <citation type="submission" date="2014-05" db="EMBL/GenBank/DDBJ databases">
        <title>The transcriptome of the halophilic microalga Tetraselmis sp. GSL018 isolated from the Great Salt Lake, Utah.</title>
        <authorList>
            <person name="Jinkerson R.E."/>
            <person name="D'Adamo S."/>
            <person name="Posewitz M.C."/>
        </authorList>
    </citation>
    <scope>NUCLEOTIDE SEQUENCE</scope>
    <source>
        <strain evidence="2">GSL018</strain>
    </source>
</reference>
<accession>A0A061SGL5</accession>
<gene>
    <name evidence="2" type="primary">MDP1</name>
    <name evidence="1" type="ORF">TSPGSL018_23113</name>
    <name evidence="2" type="ORF">TSPGSL018_3372</name>
</gene>
<dbReference type="PANTHER" id="PTHR17901:SF14">
    <property type="entry name" value="MAGNESIUM-DEPENDENT PHOSPHATASE 1"/>
    <property type="match status" value="1"/>
</dbReference>
<dbReference type="EMBL" id="GBEZ01024460">
    <property type="protein sequence ID" value="JAC62533.1"/>
    <property type="molecule type" value="Transcribed_RNA"/>
</dbReference>
<dbReference type="AlphaFoldDB" id="A0A061SGL5"/>
<dbReference type="PANTHER" id="PTHR17901">
    <property type="entry name" value="MAGNESIUM-DEPENDENT PHOSPHATASE 1 MDP1"/>
    <property type="match status" value="1"/>
</dbReference>
<dbReference type="GO" id="GO:0003993">
    <property type="term" value="F:acid phosphatase activity"/>
    <property type="evidence" value="ECO:0007669"/>
    <property type="project" value="TreeGrafter"/>
</dbReference>
<dbReference type="NCBIfam" id="TIGR01685">
    <property type="entry name" value="MDP-1"/>
    <property type="match status" value="1"/>
</dbReference>
<dbReference type="SUPFAM" id="SSF56784">
    <property type="entry name" value="HAD-like"/>
    <property type="match status" value="1"/>
</dbReference>
<evidence type="ECO:0000313" key="2">
    <source>
        <dbReference type="EMBL" id="JAC83433.1"/>
    </source>
</evidence>